<feature type="chain" id="PRO_5038773787" description="Lipoprotein" evidence="1">
    <location>
        <begin position="22"/>
        <end position="211"/>
    </location>
</feature>
<dbReference type="AlphaFoldDB" id="A0A2T0WBZ8"/>
<comment type="caution">
    <text evidence="2">The sequence shown here is derived from an EMBL/GenBank/DDBJ whole genome shotgun (WGS) entry which is preliminary data.</text>
</comment>
<accession>A0A2T0WBZ8</accession>
<reference evidence="2 3" key="1">
    <citation type="submission" date="2018-03" db="EMBL/GenBank/DDBJ databases">
        <title>Genomic Encyclopedia of Archaeal and Bacterial Type Strains, Phase II (KMG-II): from individual species to whole genera.</title>
        <authorList>
            <person name="Goeker M."/>
        </authorList>
    </citation>
    <scope>NUCLEOTIDE SEQUENCE [LARGE SCALE GENOMIC DNA]</scope>
    <source>
        <strain evidence="2 3">DSM 13175</strain>
    </source>
</reference>
<evidence type="ECO:0000313" key="3">
    <source>
        <dbReference type="Proteomes" id="UP000238205"/>
    </source>
</evidence>
<evidence type="ECO:0008006" key="4">
    <source>
        <dbReference type="Google" id="ProtNLM"/>
    </source>
</evidence>
<organism evidence="2 3">
    <name type="scientific">Alkalibacterium olivapovliticus</name>
    <dbReference type="NCBI Taxonomy" id="99907"/>
    <lineage>
        <taxon>Bacteria</taxon>
        <taxon>Bacillati</taxon>
        <taxon>Bacillota</taxon>
        <taxon>Bacilli</taxon>
        <taxon>Lactobacillales</taxon>
        <taxon>Carnobacteriaceae</taxon>
        <taxon>Alkalibacterium</taxon>
    </lineage>
</organism>
<dbReference type="RefSeq" id="WP_106190244.1">
    <property type="nucleotide sequence ID" value="NZ_PVTO01000001.1"/>
</dbReference>
<proteinExistence type="predicted"/>
<name>A0A2T0WBZ8_9LACT</name>
<feature type="signal peptide" evidence="1">
    <location>
        <begin position="1"/>
        <end position="21"/>
    </location>
</feature>
<dbReference type="OrthoDB" id="2970464at2"/>
<protein>
    <recommendedName>
        <fullName evidence="4">Lipoprotein</fullName>
    </recommendedName>
</protein>
<keyword evidence="1" id="KW-0732">Signal</keyword>
<evidence type="ECO:0000313" key="2">
    <source>
        <dbReference type="EMBL" id="PRY84240.1"/>
    </source>
</evidence>
<dbReference type="Proteomes" id="UP000238205">
    <property type="component" value="Unassembled WGS sequence"/>
</dbReference>
<sequence length="211" mass="24038">MKKIKYSLISLSSLILLVACDADDEVAEDDAAKISQLEETVAASQVKIEALESTVAENNELIENRSAEFSYLSELTEADLEAYNTFLEDYDTKVLENYSPENILLLYFHSVVMSDWEAIYELTYDGGGLPDRDEFNEVFYTAYNTQSMLESALDYRYYDTLEARSDTQSEDDVSVEISVAIGVSRFSTVYGLKRENDIWKMDVLYLLEDDS</sequence>
<dbReference type="EMBL" id="PVTO01000001">
    <property type="protein sequence ID" value="PRY84240.1"/>
    <property type="molecule type" value="Genomic_DNA"/>
</dbReference>
<dbReference type="PROSITE" id="PS51257">
    <property type="entry name" value="PROKAR_LIPOPROTEIN"/>
    <property type="match status" value="1"/>
</dbReference>
<gene>
    <name evidence="2" type="ORF">CLV38_101162</name>
</gene>
<evidence type="ECO:0000256" key="1">
    <source>
        <dbReference type="SAM" id="SignalP"/>
    </source>
</evidence>
<keyword evidence="3" id="KW-1185">Reference proteome</keyword>